<dbReference type="RefSeq" id="WP_078762157.1">
    <property type="nucleotide sequence ID" value="NZ_FUWS01000007.1"/>
</dbReference>
<evidence type="ECO:0000313" key="4">
    <source>
        <dbReference type="EMBL" id="SKA17578.1"/>
    </source>
</evidence>
<accession>A0A1T4RP95</accession>
<reference evidence="4 5" key="1">
    <citation type="submission" date="2017-02" db="EMBL/GenBank/DDBJ databases">
        <authorList>
            <person name="Peterson S.W."/>
        </authorList>
    </citation>
    <scope>NUCLEOTIDE SEQUENCE [LARGE SCALE GENOMIC DNA]</scope>
    <source>
        <strain evidence="4 5">DSM 45154</strain>
    </source>
</reference>
<dbReference type="AlphaFoldDB" id="A0A1T4RP95"/>
<evidence type="ECO:0000256" key="2">
    <source>
        <dbReference type="ARBA" id="ARBA00023027"/>
    </source>
</evidence>
<evidence type="ECO:0000259" key="3">
    <source>
        <dbReference type="Pfam" id="PF02826"/>
    </source>
</evidence>
<dbReference type="PANTHER" id="PTHR43333">
    <property type="entry name" value="2-HACID_DH_C DOMAIN-CONTAINING PROTEIN"/>
    <property type="match status" value="1"/>
</dbReference>
<sequence>MGDRVLVPWDLDRSDGLGDLRVEVYDGTGEPPGDLSDVVFYVAPYGRAGALRPVARMPRLRGLQLLTAGYEHALEVLPEGAALYNGRGLHDASTAEHALALVLAAQRDLPRWTADQRRHTWAPHYTRSLAGSRVLIVGYGSIGAAIEQRLVPFEAEVVRLARRPRPETGVHGISDLHRLLPDADVVVIVVPHTPDTEKMFGAREFALLRDDALVVNVGRGPVLDTEALLAEKGRVRAFLDVTDPEPLPADHPLWDAPGVHITPHVAGGSATFYPRARRFVEEQIRRWAAGEPLANEVRAGAGQG</sequence>
<dbReference type="PROSITE" id="PS00671">
    <property type="entry name" value="D_2_HYDROXYACID_DH_3"/>
    <property type="match status" value="1"/>
</dbReference>
<dbReference type="PANTHER" id="PTHR43333:SF1">
    <property type="entry name" value="D-ISOMER SPECIFIC 2-HYDROXYACID DEHYDROGENASE NAD-BINDING DOMAIN-CONTAINING PROTEIN"/>
    <property type="match status" value="1"/>
</dbReference>
<dbReference type="InterPro" id="IPR006140">
    <property type="entry name" value="D-isomer_DH_NAD-bd"/>
</dbReference>
<keyword evidence="5" id="KW-1185">Reference proteome</keyword>
<dbReference type="OrthoDB" id="4324715at2"/>
<gene>
    <name evidence="4" type="ORF">SAMN02745673_02840</name>
</gene>
<protein>
    <submittedName>
        <fullName evidence="4">Phosphoglycerate dehydrogenase</fullName>
    </submittedName>
</protein>
<dbReference type="Pfam" id="PF02826">
    <property type="entry name" value="2-Hacid_dh_C"/>
    <property type="match status" value="1"/>
</dbReference>
<evidence type="ECO:0000313" key="5">
    <source>
        <dbReference type="Proteomes" id="UP000190637"/>
    </source>
</evidence>
<dbReference type="Gene3D" id="3.40.50.720">
    <property type="entry name" value="NAD(P)-binding Rossmann-like Domain"/>
    <property type="match status" value="2"/>
</dbReference>
<dbReference type="STRING" id="1122192.SAMN02745673_02840"/>
<proteinExistence type="predicted"/>
<evidence type="ECO:0000256" key="1">
    <source>
        <dbReference type="ARBA" id="ARBA00023002"/>
    </source>
</evidence>
<name>A0A1T4RP95_9ACTN</name>
<dbReference type="GO" id="GO:0051287">
    <property type="term" value="F:NAD binding"/>
    <property type="evidence" value="ECO:0007669"/>
    <property type="project" value="InterPro"/>
</dbReference>
<dbReference type="InterPro" id="IPR029753">
    <property type="entry name" value="D-isomer_DH_CS"/>
</dbReference>
<feature type="domain" description="D-isomer specific 2-hydroxyacid dehydrogenase NAD-binding" evidence="3">
    <location>
        <begin position="99"/>
        <end position="266"/>
    </location>
</feature>
<keyword evidence="2" id="KW-0520">NAD</keyword>
<dbReference type="Proteomes" id="UP000190637">
    <property type="component" value="Unassembled WGS sequence"/>
</dbReference>
<dbReference type="InterPro" id="IPR036291">
    <property type="entry name" value="NAD(P)-bd_dom_sf"/>
</dbReference>
<dbReference type="GO" id="GO:0016616">
    <property type="term" value="F:oxidoreductase activity, acting on the CH-OH group of donors, NAD or NADP as acceptor"/>
    <property type="evidence" value="ECO:0007669"/>
    <property type="project" value="UniProtKB-ARBA"/>
</dbReference>
<keyword evidence="1" id="KW-0560">Oxidoreductase</keyword>
<dbReference type="CDD" id="cd12166">
    <property type="entry name" value="2-Hacid_dh_7"/>
    <property type="match status" value="1"/>
</dbReference>
<organism evidence="4 5">
    <name type="scientific">Marinactinospora thermotolerans DSM 45154</name>
    <dbReference type="NCBI Taxonomy" id="1122192"/>
    <lineage>
        <taxon>Bacteria</taxon>
        <taxon>Bacillati</taxon>
        <taxon>Actinomycetota</taxon>
        <taxon>Actinomycetes</taxon>
        <taxon>Streptosporangiales</taxon>
        <taxon>Nocardiopsidaceae</taxon>
        <taxon>Marinactinospora</taxon>
    </lineage>
</organism>
<dbReference type="SUPFAM" id="SSF51735">
    <property type="entry name" value="NAD(P)-binding Rossmann-fold domains"/>
    <property type="match status" value="1"/>
</dbReference>
<dbReference type="EMBL" id="FUWS01000007">
    <property type="protein sequence ID" value="SKA17578.1"/>
    <property type="molecule type" value="Genomic_DNA"/>
</dbReference>